<protein>
    <submittedName>
        <fullName evidence="1">Uncharacterized protein</fullName>
    </submittedName>
</protein>
<evidence type="ECO:0000313" key="1">
    <source>
        <dbReference type="EnsemblMetazoa" id="Aqu2.1.36660_001"/>
    </source>
</evidence>
<dbReference type="EnsemblMetazoa" id="Aqu2.1.36660_001">
    <property type="protein sequence ID" value="Aqu2.1.36660_001"/>
    <property type="gene ID" value="Aqu2.1.36660"/>
</dbReference>
<accession>A0A1X7V8N9</accession>
<reference evidence="1" key="1">
    <citation type="submission" date="2017-05" db="UniProtKB">
        <authorList>
            <consortium name="EnsemblMetazoa"/>
        </authorList>
    </citation>
    <scope>IDENTIFICATION</scope>
</reference>
<organism evidence="1">
    <name type="scientific">Amphimedon queenslandica</name>
    <name type="common">Sponge</name>
    <dbReference type="NCBI Taxonomy" id="400682"/>
    <lineage>
        <taxon>Eukaryota</taxon>
        <taxon>Metazoa</taxon>
        <taxon>Porifera</taxon>
        <taxon>Demospongiae</taxon>
        <taxon>Heteroscleromorpha</taxon>
        <taxon>Haplosclerida</taxon>
        <taxon>Niphatidae</taxon>
        <taxon>Amphimedon</taxon>
    </lineage>
</organism>
<proteinExistence type="predicted"/>
<dbReference type="AlphaFoldDB" id="A0A1X7V8N9"/>
<name>A0A1X7V8N9_AMPQE</name>
<dbReference type="InParanoid" id="A0A1X7V8N9"/>
<sequence length="64" mass="7398">MLLMLRTFCHHHLILCSQQTKRSFSMLTRSSLPSILLSFLMGIMSVMLQQQRLIHISAISLILK</sequence>